<organism evidence="1">
    <name type="scientific">Rhizophora mucronata</name>
    <name type="common">Asiatic mangrove</name>
    <dbReference type="NCBI Taxonomy" id="61149"/>
    <lineage>
        <taxon>Eukaryota</taxon>
        <taxon>Viridiplantae</taxon>
        <taxon>Streptophyta</taxon>
        <taxon>Embryophyta</taxon>
        <taxon>Tracheophyta</taxon>
        <taxon>Spermatophyta</taxon>
        <taxon>Magnoliopsida</taxon>
        <taxon>eudicotyledons</taxon>
        <taxon>Gunneridae</taxon>
        <taxon>Pentapetalae</taxon>
        <taxon>rosids</taxon>
        <taxon>fabids</taxon>
        <taxon>Malpighiales</taxon>
        <taxon>Rhizophoraceae</taxon>
        <taxon>Rhizophora</taxon>
    </lineage>
</organism>
<dbReference type="EMBL" id="GGEC01079558">
    <property type="protein sequence ID" value="MBX60042.1"/>
    <property type="molecule type" value="Transcribed_RNA"/>
</dbReference>
<sequence>MTTREAESCFNVKHILRWSSGRMHASYTSSLQQKKLFLVLFHSLLSDTLNCSTSFCLHLFAHVCV</sequence>
<name>A0A2P2PZ82_RHIMU</name>
<reference evidence="1" key="1">
    <citation type="submission" date="2018-02" db="EMBL/GenBank/DDBJ databases">
        <title>Rhizophora mucronata_Transcriptome.</title>
        <authorList>
            <person name="Meera S.P."/>
            <person name="Sreeshan A."/>
            <person name="Augustine A."/>
        </authorList>
    </citation>
    <scope>NUCLEOTIDE SEQUENCE</scope>
    <source>
        <tissue evidence="1">Leaf</tissue>
    </source>
</reference>
<proteinExistence type="predicted"/>
<accession>A0A2P2PZ82</accession>
<protein>
    <submittedName>
        <fullName evidence="1">Uncharacterized protein</fullName>
    </submittedName>
</protein>
<dbReference type="AlphaFoldDB" id="A0A2P2PZ82"/>
<evidence type="ECO:0000313" key="1">
    <source>
        <dbReference type="EMBL" id="MBX60042.1"/>
    </source>
</evidence>